<feature type="compositionally biased region" description="Polar residues" evidence="1">
    <location>
        <begin position="58"/>
        <end position="71"/>
    </location>
</feature>
<feature type="compositionally biased region" description="Polar residues" evidence="1">
    <location>
        <begin position="1"/>
        <end position="16"/>
    </location>
</feature>
<evidence type="ECO:0000259" key="2">
    <source>
        <dbReference type="Pfam" id="PF04149"/>
    </source>
</evidence>
<dbReference type="Pfam" id="PF04149">
    <property type="entry name" value="DUF397"/>
    <property type="match status" value="1"/>
</dbReference>
<accession>A0A8G1XGF9</accession>
<sequence length="181" mass="18962">MTSPVRDLSTVTTNRPPSRRPVRPAGPSRRAAGLVAGDDARPPQPLPDPVRDDGCNSDRASSGPAQRQPVNSRPILAVAEQPNDSAEARQWRKSTYGDGGCIGVDDAHPGGPVLRFTPAAWARFVSATVAGEFGIGWVTASGARPSGPRGTPLVLRCSLSGEIGAPVGSRGRPFWYGRMTA</sequence>
<protein>
    <submittedName>
        <fullName evidence="3">Uncharacterized protein DUF397</fullName>
    </submittedName>
</protein>
<feature type="region of interest" description="Disordered" evidence="1">
    <location>
        <begin position="1"/>
        <end position="88"/>
    </location>
</feature>
<dbReference type="InterPro" id="IPR007278">
    <property type="entry name" value="DUF397"/>
</dbReference>
<dbReference type="EMBL" id="RJVJ01000001">
    <property type="protein sequence ID" value="ROR45727.1"/>
    <property type="molecule type" value="Genomic_DNA"/>
</dbReference>
<dbReference type="Proteomes" id="UP000267408">
    <property type="component" value="Unassembled WGS sequence"/>
</dbReference>
<name>A0A8G1XGF9_9ACTN</name>
<evidence type="ECO:0000313" key="4">
    <source>
        <dbReference type="Proteomes" id="UP000267408"/>
    </source>
</evidence>
<dbReference type="AlphaFoldDB" id="A0A8G1XGF9"/>
<feature type="domain" description="DUF397" evidence="2">
    <location>
        <begin position="90"/>
        <end position="127"/>
    </location>
</feature>
<evidence type="ECO:0000313" key="3">
    <source>
        <dbReference type="EMBL" id="ROR45727.1"/>
    </source>
</evidence>
<proteinExistence type="predicted"/>
<evidence type="ECO:0000256" key="1">
    <source>
        <dbReference type="SAM" id="MobiDB-lite"/>
    </source>
</evidence>
<comment type="caution">
    <text evidence="3">The sequence shown here is derived from an EMBL/GenBank/DDBJ whole genome shotgun (WGS) entry which is preliminary data.</text>
</comment>
<organism evidence="3 4">
    <name type="scientific">Kitasatospora cineracea</name>
    <dbReference type="NCBI Taxonomy" id="88074"/>
    <lineage>
        <taxon>Bacteria</taxon>
        <taxon>Bacillati</taxon>
        <taxon>Actinomycetota</taxon>
        <taxon>Actinomycetes</taxon>
        <taxon>Kitasatosporales</taxon>
        <taxon>Streptomycetaceae</taxon>
        <taxon>Kitasatospora</taxon>
    </lineage>
</organism>
<gene>
    <name evidence="3" type="ORF">EDD39_3972</name>
</gene>
<reference evidence="3 4" key="1">
    <citation type="submission" date="2018-11" db="EMBL/GenBank/DDBJ databases">
        <title>Sequencing the genomes of 1000 actinobacteria strains.</title>
        <authorList>
            <person name="Klenk H.-P."/>
        </authorList>
    </citation>
    <scope>NUCLEOTIDE SEQUENCE [LARGE SCALE GENOMIC DNA]</scope>
    <source>
        <strain evidence="3 4">DSM 44780</strain>
    </source>
</reference>